<organism evidence="1">
    <name type="scientific">viral metagenome</name>
    <dbReference type="NCBI Taxonomy" id="1070528"/>
    <lineage>
        <taxon>unclassified sequences</taxon>
        <taxon>metagenomes</taxon>
        <taxon>organismal metagenomes</taxon>
    </lineage>
</organism>
<dbReference type="EMBL" id="MN740952">
    <property type="protein sequence ID" value="QHU19569.1"/>
    <property type="molecule type" value="Genomic_DNA"/>
</dbReference>
<proteinExistence type="predicted"/>
<sequence>MLILPLKSGSNISDNKLSISLRETELLIGSIKMKSLALTLPPLISIASSGFKVFMPILLFDESIHIKLAGSGL</sequence>
<dbReference type="AlphaFoldDB" id="A0A6C0KPL9"/>
<protein>
    <submittedName>
        <fullName evidence="1">Uncharacterized protein</fullName>
    </submittedName>
</protein>
<evidence type="ECO:0000313" key="1">
    <source>
        <dbReference type="EMBL" id="QHU19569.1"/>
    </source>
</evidence>
<reference evidence="1" key="1">
    <citation type="journal article" date="2020" name="Nature">
        <title>Giant virus diversity and host interactions through global metagenomics.</title>
        <authorList>
            <person name="Schulz F."/>
            <person name="Roux S."/>
            <person name="Paez-Espino D."/>
            <person name="Jungbluth S."/>
            <person name="Walsh D.A."/>
            <person name="Denef V.J."/>
            <person name="McMahon K.D."/>
            <person name="Konstantinidis K.T."/>
            <person name="Eloe-Fadrosh E.A."/>
            <person name="Kyrpides N.C."/>
            <person name="Woyke T."/>
        </authorList>
    </citation>
    <scope>NUCLEOTIDE SEQUENCE</scope>
    <source>
        <strain evidence="1">GVMAG-S-3300013014-113</strain>
    </source>
</reference>
<accession>A0A6C0KPL9</accession>
<name>A0A6C0KPL9_9ZZZZ</name>